<dbReference type="EMBL" id="WVIE01000013">
    <property type="protein sequence ID" value="NDJ18067.1"/>
    <property type="molecule type" value="Genomic_DNA"/>
</dbReference>
<organism evidence="1 2">
    <name type="scientific">Myxacorys almedinensis A</name>
    <dbReference type="NCBI Taxonomy" id="2690445"/>
    <lineage>
        <taxon>Bacteria</taxon>
        <taxon>Bacillati</taxon>
        <taxon>Cyanobacteriota</taxon>
        <taxon>Cyanophyceae</taxon>
        <taxon>Leptolyngbyales</taxon>
        <taxon>Leptolyngbyaceae</taxon>
        <taxon>Myxacorys</taxon>
        <taxon>Myxacorys almedinensis</taxon>
    </lineage>
</organism>
<protein>
    <submittedName>
        <fullName evidence="1">Crp/Fnr family transcriptional regulator</fullName>
    </submittedName>
</protein>
<accession>A0A8J7Z0X8</accession>
<evidence type="ECO:0000313" key="2">
    <source>
        <dbReference type="Proteomes" id="UP000646053"/>
    </source>
</evidence>
<proteinExistence type="predicted"/>
<dbReference type="SUPFAM" id="SSF51206">
    <property type="entry name" value="cAMP-binding domain-like"/>
    <property type="match status" value="1"/>
</dbReference>
<dbReference type="RefSeq" id="WP_162423596.1">
    <property type="nucleotide sequence ID" value="NZ_WVIE01000013.1"/>
</dbReference>
<dbReference type="InterPro" id="IPR036390">
    <property type="entry name" value="WH_DNA-bd_sf"/>
</dbReference>
<sequence>MLSHDFETPENRLLAALPLEDYERLLPHLERIPLASGQVLYQLGEPITDVYFPVRSLLSIDHFSHANSTFSLVGQEGMVDVSVLLGETRSKRRVVVYTPGAAIRLSAKTLKAEFDRGGALHGLLLRYVQAVFLQLSQLAACNHHHSLEQRLARQLLLIQDALQTDEFFLSLKFLARLLSASRAALLLRVCVFRRKGALDNQRGNFKIVDRQILEDHTCDCYQMMKNEFERLTTTFK</sequence>
<keyword evidence="2" id="KW-1185">Reference proteome</keyword>
<gene>
    <name evidence="1" type="ORF">GS601_12340</name>
</gene>
<reference evidence="1" key="1">
    <citation type="submission" date="2019-12" db="EMBL/GenBank/DDBJ databases">
        <title>High-Quality draft genome sequences of three cyanobacteria isolated from the limestone walls of the Old Cathedral of Coimbra.</title>
        <authorList>
            <person name="Tiago I."/>
            <person name="Soares F."/>
            <person name="Portugal A."/>
        </authorList>
    </citation>
    <scope>NUCLEOTIDE SEQUENCE</scope>
    <source>
        <strain evidence="1">A</strain>
    </source>
</reference>
<dbReference type="InterPro" id="IPR014710">
    <property type="entry name" value="RmlC-like_jellyroll"/>
</dbReference>
<name>A0A8J7Z0X8_9CYAN</name>
<dbReference type="AlphaFoldDB" id="A0A8J7Z0X8"/>
<comment type="caution">
    <text evidence="1">The sequence shown here is derived from an EMBL/GenBank/DDBJ whole genome shotgun (WGS) entry which is preliminary data.</text>
</comment>
<evidence type="ECO:0000313" key="1">
    <source>
        <dbReference type="EMBL" id="NDJ18067.1"/>
    </source>
</evidence>
<dbReference type="SUPFAM" id="SSF46785">
    <property type="entry name" value="Winged helix' DNA-binding domain"/>
    <property type="match status" value="1"/>
</dbReference>
<dbReference type="InterPro" id="IPR018490">
    <property type="entry name" value="cNMP-bd_dom_sf"/>
</dbReference>
<dbReference type="Gene3D" id="2.60.120.10">
    <property type="entry name" value="Jelly Rolls"/>
    <property type="match status" value="1"/>
</dbReference>
<dbReference type="Proteomes" id="UP000646053">
    <property type="component" value="Unassembled WGS sequence"/>
</dbReference>